<protein>
    <submittedName>
        <fullName evidence="3">Phage minor structural protein, N-terminal region</fullName>
    </submittedName>
</protein>
<dbReference type="AlphaFoldDB" id="A0A1M5PVS4"/>
<evidence type="ECO:0000313" key="4">
    <source>
        <dbReference type="Proteomes" id="UP000242520"/>
    </source>
</evidence>
<name>A0A1M5PVS4_9FIRM</name>
<accession>A0A1M5PVS4</accession>
<organism evidence="3 4">
    <name type="scientific">Tepidibacter thalassicus DSM 15285</name>
    <dbReference type="NCBI Taxonomy" id="1123350"/>
    <lineage>
        <taxon>Bacteria</taxon>
        <taxon>Bacillati</taxon>
        <taxon>Bacillota</taxon>
        <taxon>Clostridia</taxon>
        <taxon>Peptostreptococcales</taxon>
        <taxon>Peptostreptococcaceae</taxon>
        <taxon>Tepidibacter</taxon>
    </lineage>
</organism>
<gene>
    <name evidence="3" type="ORF">SAMN02744040_00627</name>
</gene>
<dbReference type="EMBL" id="FQXH01000007">
    <property type="protein sequence ID" value="SHH05802.1"/>
    <property type="molecule type" value="Genomic_DNA"/>
</dbReference>
<evidence type="ECO:0000259" key="2">
    <source>
        <dbReference type="Pfam" id="PF18994"/>
    </source>
</evidence>
<dbReference type="InterPro" id="IPR044051">
    <property type="entry name" value="Prophage_tail_N"/>
</dbReference>
<proteinExistence type="predicted"/>
<dbReference type="Proteomes" id="UP000242520">
    <property type="component" value="Unassembled WGS sequence"/>
</dbReference>
<dbReference type="Pfam" id="PF18994">
    <property type="entry name" value="Prophage_tailD1"/>
    <property type="match status" value="1"/>
</dbReference>
<evidence type="ECO:0000313" key="3">
    <source>
        <dbReference type="EMBL" id="SHH05802.1"/>
    </source>
</evidence>
<dbReference type="Pfam" id="PF06605">
    <property type="entry name" value="Prophage_tail"/>
    <property type="match status" value="1"/>
</dbReference>
<dbReference type="NCBIfam" id="TIGR01665">
    <property type="entry name" value="put_anti_recept"/>
    <property type="match status" value="1"/>
</dbReference>
<dbReference type="InterPro" id="IPR007119">
    <property type="entry name" value="Phage_tail_spike_N"/>
</dbReference>
<evidence type="ECO:0000259" key="1">
    <source>
        <dbReference type="Pfam" id="PF06605"/>
    </source>
</evidence>
<dbReference type="STRING" id="1123350.SAMN02744040_00627"/>
<feature type="domain" description="Tail spike" evidence="1">
    <location>
        <begin position="137"/>
        <end position="330"/>
    </location>
</feature>
<sequence>MIIVYDKKTRKGNFDNNGLAILDECIKAEITEELNGEYSLYIEYPANSKKANFLIEFNIIKAEGQLFRIYKIEREQKIIRKIKVWARHIFYDLTFYFIEAVNLLNANMKEALEGTIPPEAQVIFEFTAPEKNIYPVKMRNVSALEAIFKLFEIYGGELKRNNYQIEIVEKLGEAKDIIIKYGKNIKGLRAIVDINEFATRIYPIGENNLVLPERYIEADSSITNLLPYPITRKVEFQGIKDVEQLRDVAKEYIKKISNPFINIKVDFLELSKTKEYKEYSNLFKLSLGDIVKVKHEKLGIYSELRVIKIVKDLLRPINTKIELGNPLNTIINKLDFTSIIEKLESKIEGSQNAVIIKKNSEAIIISSTSFYQAIAVGISTLADTNLTCNLIINGSASADLTLFMKFSLDGQYYEFQPSQKLSNGENVINLTIPIPQVTAGHHAFVIEMKTSEGTFNIDKNNLQVMIEGRNLEGGLSPSLPRAEVMQFVLYSLFIKKIQSYKNNLKTEVNINNPIDDKLQILQQISYNEALSKDPTNIKTDNKITMKITRISQKANEDFYLNLITDEWVKHFKELKDVGDGNWKEDNYITIKELKPTTVGGPGVVIGTGAMFTVQFSDPSQYRELENFEVSLIKVGGV</sequence>
<reference evidence="4" key="1">
    <citation type="submission" date="2016-11" db="EMBL/GenBank/DDBJ databases">
        <authorList>
            <person name="Varghese N."/>
            <person name="Submissions S."/>
        </authorList>
    </citation>
    <scope>NUCLEOTIDE SEQUENCE [LARGE SCALE GENOMIC DNA]</scope>
    <source>
        <strain evidence="4">DSM 15285</strain>
    </source>
</reference>
<feature type="domain" description="Prophage endopeptidase tail N-terminal" evidence="2">
    <location>
        <begin position="3"/>
        <end position="88"/>
    </location>
</feature>
<dbReference type="InterPro" id="IPR010572">
    <property type="entry name" value="Tail_dom"/>
</dbReference>
<keyword evidence="4" id="KW-1185">Reference proteome</keyword>
<dbReference type="RefSeq" id="WP_072723563.1">
    <property type="nucleotide sequence ID" value="NZ_FQXH01000007.1"/>
</dbReference>